<dbReference type="OrthoDB" id="9807959at2"/>
<proteinExistence type="predicted"/>
<dbReference type="InterPro" id="IPR035069">
    <property type="entry name" value="TTHA1013/TTHA0281-like"/>
</dbReference>
<organism evidence="2">
    <name type="scientific">Serratia symbiotica SCt-VLC</name>
    <dbReference type="NCBI Taxonomy" id="1347341"/>
    <lineage>
        <taxon>Bacteria</taxon>
        <taxon>Pseudomonadati</taxon>
        <taxon>Pseudomonadota</taxon>
        <taxon>Gammaproteobacteria</taxon>
        <taxon>Enterobacterales</taxon>
        <taxon>Yersiniaceae</taxon>
        <taxon>Serratia</taxon>
        <taxon>Serratia symbiotica</taxon>
    </lineage>
</organism>
<sequence>MLYPVAIDKGDSSFGVRVPDIPGCFSGGDNYQDAIESVREAIDAHIELLVEDGEAVPEATSVENWLADPDYAGVVWALVDVDVTRLMGKAEKINVTLPSLLIRRIDQFVAAHPEYGSRSGFLSRLAADKVIGRAKI</sequence>
<gene>
    <name evidence="2" type="ORF">SCTVLC_1408</name>
</gene>
<evidence type="ECO:0000259" key="1">
    <source>
        <dbReference type="Pfam" id="PF15919"/>
    </source>
</evidence>
<reference evidence="2" key="1">
    <citation type="submission" date="2013-06" db="EMBL/GenBank/DDBJ databases">
        <authorList>
            <person name="Mazano-Marin A."/>
        </authorList>
    </citation>
    <scope>NUCLEOTIDE SEQUENCE</scope>
    <source>
        <strain evidence="2">SCt-VLC</strain>
    </source>
</reference>
<dbReference type="EMBL" id="FR904234">
    <property type="protein sequence ID" value="CDG48110.1"/>
    <property type="molecule type" value="Genomic_DNA"/>
</dbReference>
<dbReference type="InterPro" id="IPR031807">
    <property type="entry name" value="HicB-like"/>
</dbReference>
<dbReference type="AlphaFoldDB" id="A0A068RBW1"/>
<reference evidence="2" key="2">
    <citation type="journal article" date="2014" name="Genome Biol. Evol.">
        <title>Settling down: the genome of Serratia symbiotica from the aphid Cinara tujafilina zooms in on the process of accommodation to a cooperative intracellular life.</title>
        <authorList>
            <person name="Manzano-Marin A."/>
            <person name="Latorre A."/>
        </authorList>
    </citation>
    <scope>NUCLEOTIDE SEQUENCE</scope>
    <source>
        <strain evidence="2">SCt-VLC</strain>
    </source>
</reference>
<dbReference type="Pfam" id="PF15919">
    <property type="entry name" value="HicB_lk_antitox"/>
    <property type="match status" value="1"/>
</dbReference>
<accession>A0A068RBW1</accession>
<dbReference type="SUPFAM" id="SSF143100">
    <property type="entry name" value="TTHA1013/TTHA0281-like"/>
    <property type="match status" value="1"/>
</dbReference>
<feature type="domain" description="HicB-like antitoxin of toxin-antitoxin system" evidence="1">
    <location>
        <begin position="3"/>
        <end position="126"/>
    </location>
</feature>
<dbReference type="Gene3D" id="3.30.160.250">
    <property type="match status" value="1"/>
</dbReference>
<dbReference type="GeneID" id="93735569"/>
<dbReference type="CDD" id="cd22231">
    <property type="entry name" value="RHH_NikR_HicB-like"/>
    <property type="match status" value="1"/>
</dbReference>
<name>A0A068RBW1_9GAMM</name>
<evidence type="ECO:0000313" key="2">
    <source>
        <dbReference type="EMBL" id="CDG48110.1"/>
    </source>
</evidence>
<protein>
    <submittedName>
        <fullName evidence="2">Uncharacterized protein family (UPF0150) domain-containing protein Predicted based upon similarity to PFAM UPF0150 and related proteins in nr</fullName>
    </submittedName>
</protein>
<dbReference type="RefSeq" id="WP_006709107.1">
    <property type="nucleotide sequence ID" value="NZ_FR904234.1"/>
</dbReference>